<dbReference type="PANTHER" id="PTHR43267:SF2">
    <property type="entry name" value="TRNA THREONYLCARBAMOYLADENOSINE DEHYDRATASE 1-RELATED"/>
    <property type="match status" value="1"/>
</dbReference>
<dbReference type="Proteomes" id="UP000620124">
    <property type="component" value="Unassembled WGS sequence"/>
</dbReference>
<evidence type="ECO:0000256" key="1">
    <source>
        <dbReference type="SAM" id="MobiDB-lite"/>
    </source>
</evidence>
<dbReference type="AlphaFoldDB" id="A0A8H7CPM7"/>
<feature type="compositionally biased region" description="Low complexity" evidence="1">
    <location>
        <begin position="1"/>
        <end position="16"/>
    </location>
</feature>
<accession>A0A8H7CPM7</accession>
<comment type="caution">
    <text evidence="2">The sequence shown here is derived from an EMBL/GenBank/DDBJ whole genome shotgun (WGS) entry which is preliminary data.</text>
</comment>
<dbReference type="InterPro" id="IPR045886">
    <property type="entry name" value="ThiF/MoeB/HesA"/>
</dbReference>
<sequence length="260" mass="28575">MIQPSTSASPSALPTLNPARSARPENLSTPQINAPYEQRLESPGRDNSLPALLVSLIMVSLNEIKMYGQGIYSAGSPRRPLLLSTANNSPALAIADTHGYDTTLAFLHASEIALGRRRRAGGHLAQGRRGWRRLLEGADWVVGLLLHEHQRQNRPTRIQIADISSTIHDPLHAVRTRLRPLHGVASGIPVVYTTEVRATCGCRRCWRRSSRRAGRLRRLLCPDIVRARRILVDEDDVALLFEDVDRGRSVVDGRGGCGGA</sequence>
<dbReference type="EMBL" id="JACAZI010000016">
    <property type="protein sequence ID" value="KAF7342928.1"/>
    <property type="molecule type" value="Genomic_DNA"/>
</dbReference>
<organism evidence="2 3">
    <name type="scientific">Mycena venus</name>
    <dbReference type="NCBI Taxonomy" id="2733690"/>
    <lineage>
        <taxon>Eukaryota</taxon>
        <taxon>Fungi</taxon>
        <taxon>Dikarya</taxon>
        <taxon>Basidiomycota</taxon>
        <taxon>Agaricomycotina</taxon>
        <taxon>Agaricomycetes</taxon>
        <taxon>Agaricomycetidae</taxon>
        <taxon>Agaricales</taxon>
        <taxon>Marasmiineae</taxon>
        <taxon>Mycenaceae</taxon>
        <taxon>Mycena</taxon>
    </lineage>
</organism>
<evidence type="ECO:0000313" key="2">
    <source>
        <dbReference type="EMBL" id="KAF7342928.1"/>
    </source>
</evidence>
<gene>
    <name evidence="2" type="ORF">MVEN_01722500</name>
</gene>
<dbReference type="GO" id="GO:0061503">
    <property type="term" value="F:tRNA threonylcarbamoyladenosine dehydratase"/>
    <property type="evidence" value="ECO:0007669"/>
    <property type="project" value="TreeGrafter"/>
</dbReference>
<evidence type="ECO:0000313" key="3">
    <source>
        <dbReference type="Proteomes" id="UP000620124"/>
    </source>
</evidence>
<reference evidence="2" key="1">
    <citation type="submission" date="2020-05" db="EMBL/GenBank/DDBJ databases">
        <title>Mycena genomes resolve the evolution of fungal bioluminescence.</title>
        <authorList>
            <person name="Tsai I.J."/>
        </authorList>
    </citation>
    <scope>NUCLEOTIDE SEQUENCE</scope>
    <source>
        <strain evidence="2">CCC161011</strain>
    </source>
</reference>
<feature type="region of interest" description="Disordered" evidence="1">
    <location>
        <begin position="1"/>
        <end position="29"/>
    </location>
</feature>
<keyword evidence="3" id="KW-1185">Reference proteome</keyword>
<proteinExistence type="predicted"/>
<dbReference type="GO" id="GO:0061504">
    <property type="term" value="P:cyclic threonylcarbamoyladenosine biosynthetic process"/>
    <property type="evidence" value="ECO:0007669"/>
    <property type="project" value="TreeGrafter"/>
</dbReference>
<protein>
    <submittedName>
        <fullName evidence="2">ThiF domain-containing protein</fullName>
    </submittedName>
</protein>
<dbReference type="PANTHER" id="PTHR43267">
    <property type="entry name" value="TRNA THREONYLCARBAMOYLADENOSINE DEHYDRATASE"/>
    <property type="match status" value="1"/>
</dbReference>
<name>A0A8H7CPM7_9AGAR</name>